<accession>C5E952</accession>
<evidence type="ECO:0000313" key="1">
    <source>
        <dbReference type="EMBL" id="EEQ54676.1"/>
    </source>
</evidence>
<sequence>MVCISSALLALVDADKQNYNAVMGLLWLISVVGSYELSHIENSYMTVSA</sequence>
<name>C5E952_BIFLI</name>
<reference evidence="1" key="1">
    <citation type="submission" date="2008-08" db="EMBL/GenBank/DDBJ databases">
        <title>Annotation of Bifidobacterium longum subsp. infantis CCUG 52486.</title>
        <authorList>
            <consortium name="The Broad Institute Genome Sequencing Platform"/>
            <person name="Gougoulias C."/>
            <person name="Tuohy K.M."/>
            <person name="Gibson G.R."/>
            <person name="Ward D."/>
            <person name="Mehta T."/>
            <person name="Young S."/>
            <person name="Jaffe D."/>
            <person name="Gnerre S."/>
            <person name="Berlin A."/>
            <person name="Heiman D."/>
            <person name="Hepburn T."/>
            <person name="Shea T."/>
            <person name="Sykes S."/>
            <person name="Alvarado L."/>
            <person name="Kodira C."/>
            <person name="Borodovsky M."/>
            <person name="Lander E."/>
            <person name="Galagan J."/>
            <person name="Nusbaum C."/>
            <person name="Birren B."/>
        </authorList>
    </citation>
    <scope>NUCLEOTIDE SEQUENCE [LARGE SCALE GENOMIC DNA]</scope>
    <source>
        <strain evidence="1">CCUG 52486</strain>
    </source>
</reference>
<dbReference type="EMBL" id="DS990238">
    <property type="protein sequence ID" value="EEQ54676.1"/>
    <property type="molecule type" value="Genomic_DNA"/>
</dbReference>
<gene>
    <name evidence="1" type="ORF">BLIG_00627</name>
</gene>
<protein>
    <submittedName>
        <fullName evidence="1">Uncharacterized protein</fullName>
    </submittedName>
</protein>
<dbReference type="HOGENOM" id="CLU_3149991_0_0_11"/>
<proteinExistence type="predicted"/>
<dbReference type="AlphaFoldDB" id="C5E952"/>
<organism evidence="1">
    <name type="scientific">Bifidobacterium longum subsp. infantis CCUG 52486</name>
    <dbReference type="NCBI Taxonomy" id="537937"/>
    <lineage>
        <taxon>Bacteria</taxon>
        <taxon>Bacillati</taxon>
        <taxon>Actinomycetota</taxon>
        <taxon>Actinomycetes</taxon>
        <taxon>Bifidobacteriales</taxon>
        <taxon>Bifidobacteriaceae</taxon>
        <taxon>Bifidobacterium</taxon>
    </lineage>
</organism>
<dbReference type="Proteomes" id="UP000005084">
    <property type="component" value="Unassembled WGS sequence"/>
</dbReference>